<dbReference type="EMBL" id="JAAMPC010000008">
    <property type="protein sequence ID" value="KAG2298686.1"/>
    <property type="molecule type" value="Genomic_DNA"/>
</dbReference>
<dbReference type="OrthoDB" id="1750920at2759"/>
<organism evidence="1 2">
    <name type="scientific">Brassica carinata</name>
    <name type="common">Ethiopian mustard</name>
    <name type="synonym">Abyssinian cabbage</name>
    <dbReference type="NCBI Taxonomy" id="52824"/>
    <lineage>
        <taxon>Eukaryota</taxon>
        <taxon>Viridiplantae</taxon>
        <taxon>Streptophyta</taxon>
        <taxon>Embryophyta</taxon>
        <taxon>Tracheophyta</taxon>
        <taxon>Spermatophyta</taxon>
        <taxon>Magnoliopsida</taxon>
        <taxon>eudicotyledons</taxon>
        <taxon>Gunneridae</taxon>
        <taxon>Pentapetalae</taxon>
        <taxon>rosids</taxon>
        <taxon>malvids</taxon>
        <taxon>Brassicales</taxon>
        <taxon>Brassicaceae</taxon>
        <taxon>Brassiceae</taxon>
        <taxon>Brassica</taxon>
    </lineage>
</organism>
<evidence type="ECO:0000313" key="2">
    <source>
        <dbReference type="Proteomes" id="UP000886595"/>
    </source>
</evidence>
<dbReference type="PANTHER" id="PTHR31099">
    <property type="entry name" value="OS06G0165300 PROTEIN"/>
    <property type="match status" value="1"/>
</dbReference>
<keyword evidence="2" id="KW-1185">Reference proteome</keyword>
<comment type="caution">
    <text evidence="1">The sequence shown here is derived from an EMBL/GenBank/DDBJ whole genome shotgun (WGS) entry which is preliminary data.</text>
</comment>
<reference evidence="1 2" key="1">
    <citation type="submission" date="2020-02" db="EMBL/GenBank/DDBJ databases">
        <authorList>
            <person name="Ma Q."/>
            <person name="Huang Y."/>
            <person name="Song X."/>
            <person name="Pei D."/>
        </authorList>
    </citation>
    <scope>NUCLEOTIDE SEQUENCE [LARGE SCALE GENOMIC DNA]</scope>
    <source>
        <strain evidence="1">Sxm20200214</strain>
        <tissue evidence="1">Leaf</tissue>
    </source>
</reference>
<accession>A0A8X7V3U7</accession>
<name>A0A8X7V3U7_BRACI</name>
<evidence type="ECO:0000313" key="1">
    <source>
        <dbReference type="EMBL" id="KAG2298686.1"/>
    </source>
</evidence>
<dbReference type="Proteomes" id="UP000886595">
    <property type="component" value="Unassembled WGS sequence"/>
</dbReference>
<sequence length="138" mass="15350">MEKLPSVGLLSTIGVEEVESWRQRFSLSDEVAIRIPVPFDRVSDFEVDEVPVYEGFFKSGFRDRVPSLVAKISETFGISPGQLNPPSWKTLIAMQNLGDLEGLTIGVAEILYSYSVSSMNTGEGRHHLRPRSKTPPVQ</sequence>
<proteinExistence type="predicted"/>
<protein>
    <submittedName>
        <fullName evidence="1">Uncharacterized protein</fullName>
    </submittedName>
</protein>
<dbReference type="AlphaFoldDB" id="A0A8X7V3U7"/>
<gene>
    <name evidence="1" type="ORF">Bca52824_035158</name>
</gene>
<dbReference type="PANTHER" id="PTHR31099:SF49">
    <property type="entry name" value="MYOSIN HEAVY CHAIN-LIKE PROTEIN"/>
    <property type="match status" value="1"/>
</dbReference>